<keyword evidence="16" id="KW-1185">Reference proteome</keyword>
<organism evidence="15 16">
    <name type="scientific">Pseudodesulfovibrio alkaliphilus</name>
    <dbReference type="NCBI Taxonomy" id="2661613"/>
    <lineage>
        <taxon>Bacteria</taxon>
        <taxon>Pseudomonadati</taxon>
        <taxon>Thermodesulfobacteriota</taxon>
        <taxon>Desulfovibrionia</taxon>
        <taxon>Desulfovibrionales</taxon>
        <taxon>Desulfovibrionaceae</taxon>
    </lineage>
</organism>
<evidence type="ECO:0000259" key="13">
    <source>
        <dbReference type="Pfam" id="PF00593"/>
    </source>
</evidence>
<comment type="caution">
    <text evidence="15">The sequence shown here is derived from an EMBL/GenBank/DDBJ whole genome shotgun (WGS) entry which is preliminary data.</text>
</comment>
<proteinExistence type="inferred from homology"/>
<keyword evidence="5 10" id="KW-0812">Transmembrane</keyword>
<dbReference type="InterPro" id="IPR039426">
    <property type="entry name" value="TonB-dep_rcpt-like"/>
</dbReference>
<evidence type="ECO:0000256" key="1">
    <source>
        <dbReference type="ARBA" id="ARBA00004571"/>
    </source>
</evidence>
<keyword evidence="9 10" id="KW-0998">Cell outer membrane</keyword>
<evidence type="ECO:0000313" key="15">
    <source>
        <dbReference type="EMBL" id="MUM76736.1"/>
    </source>
</evidence>
<dbReference type="AlphaFoldDB" id="A0A7K1KKX1"/>
<name>A0A7K1KKX1_9BACT</name>
<dbReference type="CDD" id="cd01347">
    <property type="entry name" value="ligand_gated_channel"/>
    <property type="match status" value="1"/>
</dbReference>
<dbReference type="PROSITE" id="PS52016">
    <property type="entry name" value="TONB_DEPENDENT_REC_3"/>
    <property type="match status" value="1"/>
</dbReference>
<dbReference type="RefSeq" id="WP_155932324.1">
    <property type="nucleotide sequence ID" value="NZ_WODC01000001.1"/>
</dbReference>
<dbReference type="InterPro" id="IPR012910">
    <property type="entry name" value="Plug_dom"/>
</dbReference>
<evidence type="ECO:0000256" key="11">
    <source>
        <dbReference type="RuleBase" id="RU003357"/>
    </source>
</evidence>
<dbReference type="Proteomes" id="UP000461162">
    <property type="component" value="Unassembled WGS sequence"/>
</dbReference>
<comment type="similarity">
    <text evidence="2 10 11">Belongs to the TonB-dependent receptor family.</text>
</comment>
<keyword evidence="8 10" id="KW-0472">Membrane</keyword>
<evidence type="ECO:0000256" key="10">
    <source>
        <dbReference type="PROSITE-ProRule" id="PRU01360"/>
    </source>
</evidence>
<feature type="chain" id="PRO_5029592248" evidence="12">
    <location>
        <begin position="29"/>
        <end position="673"/>
    </location>
</feature>
<dbReference type="PANTHER" id="PTHR30069">
    <property type="entry name" value="TONB-DEPENDENT OUTER MEMBRANE RECEPTOR"/>
    <property type="match status" value="1"/>
</dbReference>
<dbReference type="InterPro" id="IPR036942">
    <property type="entry name" value="Beta-barrel_TonB_sf"/>
</dbReference>
<sequence>MCKKSSLKLAHRAVAFALVALLTLPGVAAGKNPEKKAAQQEKGKTGIILDTVVVSATRTEVSAFEAPASVSVVGEEEINREQPTTIRDLLENIPNVDFSSGTSTYFQVPSIRGLEDEQTIIKIDGARQLYNDNAGNARTPIVIEPTLLKQVEVVRGPSSTLHGSGGIGGVISMQTKDASDMLRPGEKFGAQIRGGHQSVDSQEWLSSTAYAGDDFFGLVANLTTRDFGHMRTSDPDSSNSVIYRTGSSTTNYLKGSITPSEGQYASLAYNRFEDVFHTAGGSVYRTNQTQVTGNYNLSPADNDWLDLRAVGQYTYRANSSQVAIESSDNMVGWGGDIQNTFRFGTEEVFHHTLTAGTDYYIDHQKGSDATRPKATGWDYGMFIQDNISLPYGFSLIPAARYTQYSRKESSGQWASQKESEITPKVTANWKARKWLNLFVTYAESFRPPSLNEIYFFMDWPGFGQVVPNPDLKPEKGKTWEYGTGLTFDGVFTDNDPLRIKAVYFREIIKDFQSAVFIGGVLPNMRWTTVNTGSVRRFGYEAEMHYAYERYAMSLTYGKVMGMDEETGARVGQTPEQVGLRVHCDIPEYDLGLTWKSDYTAESKGYQPWNGSTDTVPDYHIHGFAVAWTPKSLLGYEGLRADLGVDNLFDKKYITYRGAWDRGRNVKLGLSLTF</sequence>
<dbReference type="GO" id="GO:0044718">
    <property type="term" value="P:siderophore transmembrane transport"/>
    <property type="evidence" value="ECO:0007669"/>
    <property type="project" value="TreeGrafter"/>
</dbReference>
<evidence type="ECO:0000256" key="7">
    <source>
        <dbReference type="ARBA" id="ARBA00023077"/>
    </source>
</evidence>
<keyword evidence="3 10" id="KW-0813">Transport</keyword>
<feature type="signal peptide" evidence="12">
    <location>
        <begin position="1"/>
        <end position="28"/>
    </location>
</feature>
<dbReference type="InterPro" id="IPR000531">
    <property type="entry name" value="Beta-barrel_TonB"/>
</dbReference>
<dbReference type="Gene3D" id="2.170.130.10">
    <property type="entry name" value="TonB-dependent receptor, plug domain"/>
    <property type="match status" value="1"/>
</dbReference>
<evidence type="ECO:0000256" key="2">
    <source>
        <dbReference type="ARBA" id="ARBA00009810"/>
    </source>
</evidence>
<dbReference type="SUPFAM" id="SSF56935">
    <property type="entry name" value="Porins"/>
    <property type="match status" value="1"/>
</dbReference>
<evidence type="ECO:0000256" key="12">
    <source>
        <dbReference type="SAM" id="SignalP"/>
    </source>
</evidence>
<dbReference type="Pfam" id="PF07715">
    <property type="entry name" value="Plug"/>
    <property type="match status" value="1"/>
</dbReference>
<dbReference type="InterPro" id="IPR011276">
    <property type="entry name" value="TonB_haem/Hb_rcpt"/>
</dbReference>
<evidence type="ECO:0000256" key="3">
    <source>
        <dbReference type="ARBA" id="ARBA00022448"/>
    </source>
</evidence>
<dbReference type="NCBIfam" id="TIGR01785">
    <property type="entry name" value="TonB-hemin"/>
    <property type="match status" value="1"/>
</dbReference>
<evidence type="ECO:0000256" key="4">
    <source>
        <dbReference type="ARBA" id="ARBA00022452"/>
    </source>
</evidence>
<evidence type="ECO:0000256" key="8">
    <source>
        <dbReference type="ARBA" id="ARBA00023136"/>
    </source>
</evidence>
<evidence type="ECO:0000256" key="6">
    <source>
        <dbReference type="ARBA" id="ARBA00022729"/>
    </source>
</evidence>
<accession>A0A7K1KKX1</accession>
<keyword evidence="6 12" id="KW-0732">Signal</keyword>
<evidence type="ECO:0000313" key="16">
    <source>
        <dbReference type="Proteomes" id="UP000461162"/>
    </source>
</evidence>
<feature type="domain" description="TonB-dependent receptor-like beta-barrel" evidence="13">
    <location>
        <begin position="234"/>
        <end position="647"/>
    </location>
</feature>
<dbReference type="GO" id="GO:0015232">
    <property type="term" value="F:heme transmembrane transporter activity"/>
    <property type="evidence" value="ECO:0007669"/>
    <property type="project" value="InterPro"/>
</dbReference>
<evidence type="ECO:0000256" key="9">
    <source>
        <dbReference type="ARBA" id="ARBA00023237"/>
    </source>
</evidence>
<dbReference type="PROSITE" id="PS00430">
    <property type="entry name" value="TONB_DEPENDENT_REC_1"/>
    <property type="match status" value="1"/>
</dbReference>
<evidence type="ECO:0000259" key="14">
    <source>
        <dbReference type="Pfam" id="PF07715"/>
    </source>
</evidence>
<dbReference type="GO" id="GO:0009279">
    <property type="term" value="C:cell outer membrane"/>
    <property type="evidence" value="ECO:0007669"/>
    <property type="project" value="UniProtKB-SubCell"/>
</dbReference>
<protein>
    <submittedName>
        <fullName evidence="15">TonB-dependent receptor</fullName>
    </submittedName>
</protein>
<gene>
    <name evidence="15" type="ORF">GKC30_03700</name>
</gene>
<feature type="domain" description="TonB-dependent receptor plug" evidence="14">
    <location>
        <begin position="64"/>
        <end position="170"/>
    </location>
</feature>
<dbReference type="InterPro" id="IPR037066">
    <property type="entry name" value="Plug_dom_sf"/>
</dbReference>
<dbReference type="Pfam" id="PF00593">
    <property type="entry name" value="TonB_dep_Rec_b-barrel"/>
    <property type="match status" value="1"/>
</dbReference>
<keyword evidence="7 11" id="KW-0798">TonB box</keyword>
<keyword evidence="4 10" id="KW-1134">Transmembrane beta strand</keyword>
<dbReference type="EMBL" id="WODC01000001">
    <property type="protein sequence ID" value="MUM76736.1"/>
    <property type="molecule type" value="Genomic_DNA"/>
</dbReference>
<evidence type="ECO:0000256" key="5">
    <source>
        <dbReference type="ARBA" id="ARBA00022692"/>
    </source>
</evidence>
<dbReference type="Gene3D" id="2.40.170.20">
    <property type="entry name" value="TonB-dependent receptor, beta-barrel domain"/>
    <property type="match status" value="1"/>
</dbReference>
<dbReference type="PANTHER" id="PTHR30069:SF41">
    <property type="entry name" value="HEME_HEMOPEXIN UTILIZATION PROTEIN C"/>
    <property type="match status" value="1"/>
</dbReference>
<reference evidence="15 16" key="1">
    <citation type="submission" date="2019-11" db="EMBL/GenBank/DDBJ databases">
        <title>Pseudodesulfovibrio alkaliphilus, sp. nov., an alkaliphilic sulfate-reducing bacteria from mud volcano of Taman peninsula, Russia.</title>
        <authorList>
            <person name="Frolova A."/>
            <person name="Merkel A.Y."/>
            <person name="Slobodkin A.I."/>
        </authorList>
    </citation>
    <scope>NUCLEOTIDE SEQUENCE [LARGE SCALE GENOMIC DNA]</scope>
    <source>
        <strain evidence="15 16">F-1</strain>
    </source>
</reference>
<comment type="subcellular location">
    <subcellularLocation>
        <location evidence="1 10">Cell outer membrane</location>
        <topology evidence="1 10">Multi-pass membrane protein</topology>
    </subcellularLocation>
</comment>
<dbReference type="GO" id="GO:0015344">
    <property type="term" value="F:siderophore uptake transmembrane transporter activity"/>
    <property type="evidence" value="ECO:0007669"/>
    <property type="project" value="TreeGrafter"/>
</dbReference>
<keyword evidence="15" id="KW-0675">Receptor</keyword>
<dbReference type="InterPro" id="IPR010916">
    <property type="entry name" value="TonB_box_CS"/>
</dbReference>